<protein>
    <submittedName>
        <fullName evidence="1">Unannotated protein</fullName>
    </submittedName>
</protein>
<dbReference type="Pfam" id="PF02348">
    <property type="entry name" value="CTP_transf_3"/>
    <property type="match status" value="1"/>
</dbReference>
<gene>
    <name evidence="1" type="ORF">UFOPK2731_01263</name>
</gene>
<dbReference type="SUPFAM" id="SSF53448">
    <property type="entry name" value="Nucleotide-diphospho-sugar transferases"/>
    <property type="match status" value="1"/>
</dbReference>
<dbReference type="InterPro" id="IPR003329">
    <property type="entry name" value="Cytidylyl_trans"/>
</dbReference>
<accession>A0A6J6SRN9</accession>
<reference evidence="1" key="1">
    <citation type="submission" date="2020-05" db="EMBL/GenBank/DDBJ databases">
        <authorList>
            <person name="Chiriac C."/>
            <person name="Salcher M."/>
            <person name="Ghai R."/>
            <person name="Kavagutti S V."/>
        </authorList>
    </citation>
    <scope>NUCLEOTIDE SEQUENCE</scope>
</reference>
<dbReference type="EMBL" id="CAEZYO010000054">
    <property type="protein sequence ID" value="CAB4737454.1"/>
    <property type="molecule type" value="Genomic_DNA"/>
</dbReference>
<proteinExistence type="predicted"/>
<name>A0A6J6SRN9_9ZZZZ</name>
<dbReference type="Gene3D" id="3.90.550.10">
    <property type="entry name" value="Spore Coat Polysaccharide Biosynthesis Protein SpsA, Chain A"/>
    <property type="match status" value="1"/>
</dbReference>
<organism evidence="1">
    <name type="scientific">freshwater metagenome</name>
    <dbReference type="NCBI Taxonomy" id="449393"/>
    <lineage>
        <taxon>unclassified sequences</taxon>
        <taxon>metagenomes</taxon>
        <taxon>ecological metagenomes</taxon>
    </lineage>
</organism>
<dbReference type="AlphaFoldDB" id="A0A6J6SRN9"/>
<sequence length="257" mass="29590">MLNEKNYAFLTVRTSSSRLPEKCFLPFGESHVLDYVVKRSLGANFIPIVCTSNENSDNEIESYCKINKVKYYRGPLNNKLQRWFECATSFKVEYFHTIDVDDPFFDPFQVSESLALLKSQELDVVYPTEKSSSGGASVGYSIRTNYLENVLQDSHYLTSAEMVDVIFDNFAGTKSKVLVSSALEIDSVRLTLDYEEDYWLLATILRICGENCTRDEIIKLLMANPDLYKVNWFRNSDWAKKQSLSRMDAREEKDTSE</sequence>
<dbReference type="InterPro" id="IPR029044">
    <property type="entry name" value="Nucleotide-diphossugar_trans"/>
</dbReference>
<evidence type="ECO:0000313" key="1">
    <source>
        <dbReference type="EMBL" id="CAB4737454.1"/>
    </source>
</evidence>